<organism evidence="1">
    <name type="scientific">Magallana gigas</name>
    <name type="common">Pacific oyster</name>
    <name type="synonym">Crassostrea gigas</name>
    <dbReference type="NCBI Taxonomy" id="29159"/>
    <lineage>
        <taxon>Eukaryota</taxon>
        <taxon>Metazoa</taxon>
        <taxon>Spiralia</taxon>
        <taxon>Lophotrochozoa</taxon>
        <taxon>Mollusca</taxon>
        <taxon>Bivalvia</taxon>
        <taxon>Autobranchia</taxon>
        <taxon>Pteriomorphia</taxon>
        <taxon>Ostreida</taxon>
        <taxon>Ostreoidea</taxon>
        <taxon>Ostreidae</taxon>
        <taxon>Magallana</taxon>
    </lineage>
</organism>
<sequence length="59" mass="6344">MGDGFASRHATAGTVRPSDSRVNFYFLVEISLAEEPSGEEALLGALLEDEMASSLKEKL</sequence>
<reference evidence="1" key="1">
    <citation type="journal article" date="2012" name="Nature">
        <title>The oyster genome reveals stress adaptation and complexity of shell formation.</title>
        <authorList>
            <person name="Zhang G."/>
            <person name="Fang X."/>
            <person name="Guo X."/>
            <person name="Li L."/>
            <person name="Luo R."/>
            <person name="Xu F."/>
            <person name="Yang P."/>
            <person name="Zhang L."/>
            <person name="Wang X."/>
            <person name="Qi H."/>
            <person name="Xiong Z."/>
            <person name="Que H."/>
            <person name="Xie Y."/>
            <person name="Holland P.W."/>
            <person name="Paps J."/>
            <person name="Zhu Y."/>
            <person name="Wu F."/>
            <person name="Chen Y."/>
            <person name="Wang J."/>
            <person name="Peng C."/>
            <person name="Meng J."/>
            <person name="Yang L."/>
            <person name="Liu J."/>
            <person name="Wen B."/>
            <person name="Zhang N."/>
            <person name="Huang Z."/>
            <person name="Zhu Q."/>
            <person name="Feng Y."/>
            <person name="Mount A."/>
            <person name="Hedgecock D."/>
            <person name="Xu Z."/>
            <person name="Liu Y."/>
            <person name="Domazet-Loso T."/>
            <person name="Du Y."/>
            <person name="Sun X."/>
            <person name="Zhang S."/>
            <person name="Liu B."/>
            <person name="Cheng P."/>
            <person name="Jiang X."/>
            <person name="Li J."/>
            <person name="Fan D."/>
            <person name="Wang W."/>
            <person name="Fu W."/>
            <person name="Wang T."/>
            <person name="Wang B."/>
            <person name="Zhang J."/>
            <person name="Peng Z."/>
            <person name="Li Y."/>
            <person name="Li N."/>
            <person name="Wang J."/>
            <person name="Chen M."/>
            <person name="He Y."/>
            <person name="Tan F."/>
            <person name="Song X."/>
            <person name="Zheng Q."/>
            <person name="Huang R."/>
            <person name="Yang H."/>
            <person name="Du X."/>
            <person name="Chen L."/>
            <person name="Yang M."/>
            <person name="Gaffney P.M."/>
            <person name="Wang S."/>
            <person name="Luo L."/>
            <person name="She Z."/>
            <person name="Ming Y."/>
            <person name="Huang W."/>
            <person name="Zhang S."/>
            <person name="Huang B."/>
            <person name="Zhang Y."/>
            <person name="Qu T."/>
            <person name="Ni P."/>
            <person name="Miao G."/>
            <person name="Wang J."/>
            <person name="Wang Q."/>
            <person name="Steinberg C.E."/>
            <person name="Wang H."/>
            <person name="Li N."/>
            <person name="Qian L."/>
            <person name="Zhang G."/>
            <person name="Li Y."/>
            <person name="Yang H."/>
            <person name="Liu X."/>
            <person name="Wang J."/>
            <person name="Yin Y."/>
            <person name="Wang J."/>
        </authorList>
    </citation>
    <scope>NUCLEOTIDE SEQUENCE [LARGE SCALE GENOMIC DNA]</scope>
    <source>
        <strain evidence="1">05x7-T-G4-1.051#20</strain>
    </source>
</reference>
<dbReference type="InParanoid" id="K1QGW6"/>
<proteinExistence type="predicted"/>
<evidence type="ECO:0000313" key="1">
    <source>
        <dbReference type="EMBL" id="EKC33113.1"/>
    </source>
</evidence>
<accession>K1QGW6</accession>
<name>K1QGW6_MAGGI</name>
<gene>
    <name evidence="1" type="ORF">CGI_10024014</name>
</gene>
<dbReference type="HOGENOM" id="CLU_2963040_0_0_1"/>
<dbReference type="EMBL" id="JH815886">
    <property type="protein sequence ID" value="EKC33113.1"/>
    <property type="molecule type" value="Genomic_DNA"/>
</dbReference>
<dbReference type="AlphaFoldDB" id="K1QGW6"/>
<protein>
    <submittedName>
        <fullName evidence="1">Uncharacterized protein</fullName>
    </submittedName>
</protein>